<protein>
    <submittedName>
        <fullName evidence="1">Jg12514 protein</fullName>
    </submittedName>
</protein>
<sequence>MQPNLVHVDCSVVVERNPSDPAHRLAQTRRSLIKGGVTRNPATPLARGGNGAAAIGGGDFYKRGSPRGLVYLFRRRRRGRGGRPGGIRAISKGGRNTAIFIRAAGMQSRSGSGVGGRSGGEAAAILRAALFIRFSRGVRRRRERAVR</sequence>
<dbReference type="Proteomes" id="UP000838756">
    <property type="component" value="Unassembled WGS sequence"/>
</dbReference>
<name>A0A8S4R4B2_9NEOP</name>
<organism evidence="1 2">
    <name type="scientific">Pararge aegeria aegeria</name>
    <dbReference type="NCBI Taxonomy" id="348720"/>
    <lineage>
        <taxon>Eukaryota</taxon>
        <taxon>Metazoa</taxon>
        <taxon>Ecdysozoa</taxon>
        <taxon>Arthropoda</taxon>
        <taxon>Hexapoda</taxon>
        <taxon>Insecta</taxon>
        <taxon>Pterygota</taxon>
        <taxon>Neoptera</taxon>
        <taxon>Endopterygota</taxon>
        <taxon>Lepidoptera</taxon>
        <taxon>Glossata</taxon>
        <taxon>Ditrysia</taxon>
        <taxon>Papilionoidea</taxon>
        <taxon>Nymphalidae</taxon>
        <taxon>Satyrinae</taxon>
        <taxon>Satyrini</taxon>
        <taxon>Parargina</taxon>
        <taxon>Pararge</taxon>
    </lineage>
</organism>
<comment type="caution">
    <text evidence="1">The sequence shown here is derived from an EMBL/GenBank/DDBJ whole genome shotgun (WGS) entry which is preliminary data.</text>
</comment>
<evidence type="ECO:0000313" key="1">
    <source>
        <dbReference type="EMBL" id="CAH2230168.1"/>
    </source>
</evidence>
<dbReference type="AlphaFoldDB" id="A0A8S4R4B2"/>
<proteinExistence type="predicted"/>
<keyword evidence="2" id="KW-1185">Reference proteome</keyword>
<accession>A0A8S4R4B2</accession>
<evidence type="ECO:0000313" key="2">
    <source>
        <dbReference type="Proteomes" id="UP000838756"/>
    </source>
</evidence>
<reference evidence="1" key="1">
    <citation type="submission" date="2022-03" db="EMBL/GenBank/DDBJ databases">
        <authorList>
            <person name="Lindestad O."/>
        </authorList>
    </citation>
    <scope>NUCLEOTIDE SEQUENCE</scope>
</reference>
<dbReference type="OrthoDB" id="7463860at2759"/>
<gene>
    <name evidence="1" type="primary">jg12514</name>
    <name evidence="1" type="ORF">PAEG_LOCUS9425</name>
</gene>
<dbReference type="EMBL" id="CAKXAJ010024778">
    <property type="protein sequence ID" value="CAH2230168.1"/>
    <property type="molecule type" value="Genomic_DNA"/>
</dbReference>